<evidence type="ECO:0000256" key="1">
    <source>
        <dbReference type="ARBA" id="ARBA00001974"/>
    </source>
</evidence>
<dbReference type="SUPFAM" id="SSF51905">
    <property type="entry name" value="FAD/NAD(P)-binding domain"/>
    <property type="match status" value="1"/>
</dbReference>
<evidence type="ECO:0000313" key="8">
    <source>
        <dbReference type="EMBL" id="QJD30537.1"/>
    </source>
</evidence>
<dbReference type="InterPro" id="IPR023753">
    <property type="entry name" value="FAD/NAD-binding_dom"/>
</dbReference>
<evidence type="ECO:0000256" key="4">
    <source>
        <dbReference type="ARBA" id="ARBA00022827"/>
    </source>
</evidence>
<dbReference type="InterPro" id="IPR050260">
    <property type="entry name" value="FAD-bd_OxRdtase"/>
</dbReference>
<dbReference type="InterPro" id="IPR001763">
    <property type="entry name" value="Rhodanese-like_dom"/>
</dbReference>
<dbReference type="SUPFAM" id="SSF55424">
    <property type="entry name" value="FAD/NAD-linked reductases, dimerisation (C-terminal) domain"/>
    <property type="match status" value="1"/>
</dbReference>
<keyword evidence="3" id="KW-0285">Flavoprotein</keyword>
<dbReference type="SUPFAM" id="SSF52821">
    <property type="entry name" value="Rhodanese/Cell cycle control phosphatase"/>
    <property type="match status" value="1"/>
</dbReference>
<dbReference type="EMBL" id="CP046565">
    <property type="protein sequence ID" value="QJD30537.1"/>
    <property type="molecule type" value="Genomic_DNA"/>
</dbReference>
<organism evidence="8 9">
    <name type="scientific">Methylococcus geothermalis</name>
    <dbReference type="NCBI Taxonomy" id="2681310"/>
    <lineage>
        <taxon>Bacteria</taxon>
        <taxon>Pseudomonadati</taxon>
        <taxon>Pseudomonadota</taxon>
        <taxon>Gammaproteobacteria</taxon>
        <taxon>Methylococcales</taxon>
        <taxon>Methylococcaceae</taxon>
        <taxon>Methylococcus</taxon>
    </lineage>
</organism>
<dbReference type="PRINTS" id="PR00368">
    <property type="entry name" value="FADPNR"/>
</dbReference>
<dbReference type="Gene3D" id="3.40.250.10">
    <property type="entry name" value="Rhodanese-like domain"/>
    <property type="match status" value="1"/>
</dbReference>
<dbReference type="Gene3D" id="3.50.50.60">
    <property type="entry name" value="FAD/NAD(P)-binding domain"/>
    <property type="match status" value="2"/>
</dbReference>
<gene>
    <name evidence="8" type="ORF">GNH96_11490</name>
</gene>
<name>A0A858Q9K4_9GAMM</name>
<comment type="similarity">
    <text evidence="2">Belongs to the class-III pyridine nucleotide-disulfide oxidoreductase family.</text>
</comment>
<dbReference type="PANTHER" id="PTHR43429:SF1">
    <property type="entry name" value="NAD(P)H SULFUR OXIDOREDUCTASE (COA-DEPENDENT)"/>
    <property type="match status" value="1"/>
</dbReference>
<accession>A0A858Q9K4</accession>
<dbReference type="InterPro" id="IPR036188">
    <property type="entry name" value="FAD/NAD-bd_sf"/>
</dbReference>
<evidence type="ECO:0000256" key="6">
    <source>
        <dbReference type="ARBA" id="ARBA00023284"/>
    </source>
</evidence>
<dbReference type="PRINTS" id="PR00411">
    <property type="entry name" value="PNDRDTASEI"/>
</dbReference>
<keyword evidence="5" id="KW-0560">Oxidoreductase</keyword>
<evidence type="ECO:0000313" key="9">
    <source>
        <dbReference type="Proteomes" id="UP000503004"/>
    </source>
</evidence>
<dbReference type="KEGG" id="metu:GNH96_11490"/>
<dbReference type="Pfam" id="PF00581">
    <property type="entry name" value="Rhodanese"/>
    <property type="match status" value="1"/>
</dbReference>
<dbReference type="AlphaFoldDB" id="A0A858Q9K4"/>
<dbReference type="SMART" id="SM00450">
    <property type="entry name" value="RHOD"/>
    <property type="match status" value="1"/>
</dbReference>
<evidence type="ECO:0000259" key="7">
    <source>
        <dbReference type="PROSITE" id="PS50206"/>
    </source>
</evidence>
<dbReference type="GO" id="GO:0016491">
    <property type="term" value="F:oxidoreductase activity"/>
    <property type="evidence" value="ECO:0007669"/>
    <property type="project" value="UniProtKB-KW"/>
</dbReference>
<dbReference type="Proteomes" id="UP000503004">
    <property type="component" value="Chromosome"/>
</dbReference>
<dbReference type="InterPro" id="IPR004099">
    <property type="entry name" value="Pyr_nucl-diS_OxRdtase_dimer"/>
</dbReference>
<keyword evidence="6" id="KW-0676">Redox-active center</keyword>
<evidence type="ECO:0000256" key="5">
    <source>
        <dbReference type="ARBA" id="ARBA00023002"/>
    </source>
</evidence>
<protein>
    <submittedName>
        <fullName evidence="8">CoA-disulfide reductase</fullName>
    </submittedName>
</protein>
<evidence type="ECO:0000256" key="2">
    <source>
        <dbReference type="ARBA" id="ARBA00009130"/>
    </source>
</evidence>
<dbReference type="PROSITE" id="PS50206">
    <property type="entry name" value="RHODANESE_3"/>
    <property type="match status" value="1"/>
</dbReference>
<reference evidence="9" key="1">
    <citation type="submission" date="2019-12" db="EMBL/GenBank/DDBJ databases">
        <authorList>
            <person name="Awala S.I."/>
            <person name="Rhee S.K."/>
        </authorList>
    </citation>
    <scope>NUCLEOTIDE SEQUENCE [LARGE SCALE GENOMIC DNA]</scope>
    <source>
        <strain evidence="9">IM1</strain>
    </source>
</reference>
<dbReference type="InterPro" id="IPR016156">
    <property type="entry name" value="FAD/NAD-linked_Rdtase_dimer_sf"/>
</dbReference>
<dbReference type="PANTHER" id="PTHR43429">
    <property type="entry name" value="PYRIDINE NUCLEOTIDE-DISULFIDE OXIDOREDUCTASE DOMAIN-CONTAINING"/>
    <property type="match status" value="1"/>
</dbReference>
<evidence type="ECO:0000256" key="3">
    <source>
        <dbReference type="ARBA" id="ARBA00022630"/>
    </source>
</evidence>
<proteinExistence type="inferred from homology"/>
<dbReference type="InterPro" id="IPR036873">
    <property type="entry name" value="Rhodanese-like_dom_sf"/>
</dbReference>
<sequence>MNAAKKRILIVGGVAGGATCAARARRLCETCEIHVFERGPHVSFANCGLPYFVGDVIQSETDLLVASPELFKRRYNIEVHTETEVTGIDRHARQIEVRDLRTGAVRREPYDALVLATGAQPIRPSLPGIDLPGIHVLRTIPDSRKIKAAVSHAKRAVMVGGGFIGLEMAENLAGLGLQVTLLELADQVLPPLDPEMAGYAAERLKTRGVSLRLGERVESFDKQPEHGLNVHTSKGETIAADLVILGIGVRPESGLAEAAGLELGALGGIRVDEYMRTNDAAIWAVGDVVEVKNRVTGDWQLVPLAGPANRQGRVAATAILHHFEYGDSTPPPLKFEGVLGTAVCEVFGLTIACTGASEKALRRVVMDYEKVYLHPGHHATYFPGAKPIHIKLLFSKTDGRILGAQAVGELDVARRIDVIATAMRQGATVFDLEDLELCYAPQFGAAKDPVNVAGMIAANHLRGSLPLADWDELAKTSALLVDVRSEAEFAGGHIPNAHNLPLEILRDRLHELPQDREIWLVCGVGQRAYYAMRVLMQEGFRVKILSGGMQTYKAWTRAFD</sequence>
<dbReference type="Pfam" id="PF07992">
    <property type="entry name" value="Pyr_redox_2"/>
    <property type="match status" value="1"/>
</dbReference>
<dbReference type="Pfam" id="PF02852">
    <property type="entry name" value="Pyr_redox_dim"/>
    <property type="match status" value="1"/>
</dbReference>
<keyword evidence="9" id="KW-1185">Reference proteome</keyword>
<comment type="cofactor">
    <cofactor evidence="1">
        <name>FAD</name>
        <dbReference type="ChEBI" id="CHEBI:57692"/>
    </cofactor>
</comment>
<feature type="domain" description="Rhodanese" evidence="7">
    <location>
        <begin position="474"/>
        <end position="554"/>
    </location>
</feature>
<keyword evidence="4" id="KW-0274">FAD</keyword>